<evidence type="ECO:0000313" key="6">
    <source>
        <dbReference type="Proteomes" id="UP000609531"/>
    </source>
</evidence>
<keyword evidence="2" id="KW-0238">DNA-binding</keyword>
<dbReference type="SMART" id="SM00345">
    <property type="entry name" value="HTH_GNTR"/>
    <property type="match status" value="1"/>
</dbReference>
<dbReference type="RefSeq" id="WP_198883462.1">
    <property type="nucleotide sequence ID" value="NZ_JAEKJA010000017.1"/>
</dbReference>
<dbReference type="SUPFAM" id="SSF46785">
    <property type="entry name" value="Winged helix' DNA-binding domain"/>
    <property type="match status" value="1"/>
</dbReference>
<dbReference type="PANTHER" id="PTHR43537">
    <property type="entry name" value="TRANSCRIPTIONAL REGULATOR, GNTR FAMILY"/>
    <property type="match status" value="1"/>
</dbReference>
<dbReference type="AlphaFoldDB" id="A0A934IRS4"/>
<evidence type="ECO:0000256" key="2">
    <source>
        <dbReference type="ARBA" id="ARBA00023125"/>
    </source>
</evidence>
<dbReference type="EMBL" id="JAEKJA010000017">
    <property type="protein sequence ID" value="MBJ3777561.1"/>
    <property type="molecule type" value="Genomic_DNA"/>
</dbReference>
<evidence type="ECO:0000313" key="5">
    <source>
        <dbReference type="EMBL" id="MBJ3777561.1"/>
    </source>
</evidence>
<dbReference type="Pfam" id="PF00392">
    <property type="entry name" value="GntR"/>
    <property type="match status" value="1"/>
</dbReference>
<keyword evidence="3" id="KW-0804">Transcription</keyword>
<dbReference type="PROSITE" id="PS50949">
    <property type="entry name" value="HTH_GNTR"/>
    <property type="match status" value="1"/>
</dbReference>
<dbReference type="Pfam" id="PF07729">
    <property type="entry name" value="FCD"/>
    <property type="match status" value="1"/>
</dbReference>
<evidence type="ECO:0000259" key="4">
    <source>
        <dbReference type="PROSITE" id="PS50949"/>
    </source>
</evidence>
<dbReference type="InterPro" id="IPR036388">
    <property type="entry name" value="WH-like_DNA-bd_sf"/>
</dbReference>
<comment type="caution">
    <text evidence="5">The sequence shown here is derived from an EMBL/GenBank/DDBJ whole genome shotgun (WGS) entry which is preliminary data.</text>
</comment>
<dbReference type="GO" id="GO:0003677">
    <property type="term" value="F:DNA binding"/>
    <property type="evidence" value="ECO:0007669"/>
    <property type="project" value="UniProtKB-KW"/>
</dbReference>
<dbReference type="InterPro" id="IPR011711">
    <property type="entry name" value="GntR_C"/>
</dbReference>
<sequence>MTDNVVDVERAKPVTLGGQVYAELCDRLIGGELPPGEKVSLRSLAEALGTSVMPVREAVSRLVADGALTVSPNRAISVPIMTLSAYQELTTVRMAIEGFAAERAALHRTPSDLTLIRRYDAAFRHQCVTETRDTAVAMRANRDFHFAVYAAAGLPSLMKIISGLWLKIGPLLNFDMRFSPERLSLGGAEAHHGRCLEAIIARDGPAARAAMTGDIAGTAAFIATSGQLHD</sequence>
<dbReference type="InterPro" id="IPR000524">
    <property type="entry name" value="Tscrpt_reg_HTH_GntR"/>
</dbReference>
<protein>
    <submittedName>
        <fullName evidence="5">GntR family transcriptional regulator</fullName>
    </submittedName>
</protein>
<evidence type="ECO:0000256" key="1">
    <source>
        <dbReference type="ARBA" id="ARBA00023015"/>
    </source>
</evidence>
<dbReference type="InterPro" id="IPR036390">
    <property type="entry name" value="WH_DNA-bd_sf"/>
</dbReference>
<accession>A0A934IRS4</accession>
<dbReference type="Gene3D" id="1.20.120.530">
    <property type="entry name" value="GntR ligand-binding domain-like"/>
    <property type="match status" value="1"/>
</dbReference>
<evidence type="ECO:0000256" key="3">
    <source>
        <dbReference type="ARBA" id="ARBA00023163"/>
    </source>
</evidence>
<keyword evidence="1" id="KW-0805">Transcription regulation</keyword>
<feature type="domain" description="HTH gntR-type" evidence="4">
    <location>
        <begin position="14"/>
        <end position="81"/>
    </location>
</feature>
<dbReference type="PANTHER" id="PTHR43537:SF39">
    <property type="entry name" value="HTH-TYPE TRANSCRIPTIONAL REGULATOR MCBR"/>
    <property type="match status" value="1"/>
</dbReference>
<keyword evidence="6" id="KW-1185">Reference proteome</keyword>
<gene>
    <name evidence="5" type="ORF">JCR33_17775</name>
</gene>
<dbReference type="Proteomes" id="UP000609531">
    <property type="component" value="Unassembled WGS sequence"/>
</dbReference>
<dbReference type="GO" id="GO:0003700">
    <property type="term" value="F:DNA-binding transcription factor activity"/>
    <property type="evidence" value="ECO:0007669"/>
    <property type="project" value="InterPro"/>
</dbReference>
<dbReference type="Gene3D" id="1.10.10.10">
    <property type="entry name" value="Winged helix-like DNA-binding domain superfamily/Winged helix DNA-binding domain"/>
    <property type="match status" value="1"/>
</dbReference>
<proteinExistence type="predicted"/>
<dbReference type="CDD" id="cd07377">
    <property type="entry name" value="WHTH_GntR"/>
    <property type="match status" value="1"/>
</dbReference>
<name>A0A934IRS4_9HYPH</name>
<dbReference type="SMART" id="SM00895">
    <property type="entry name" value="FCD"/>
    <property type="match status" value="1"/>
</dbReference>
<dbReference type="InterPro" id="IPR008920">
    <property type="entry name" value="TF_FadR/GntR_C"/>
</dbReference>
<dbReference type="SUPFAM" id="SSF48008">
    <property type="entry name" value="GntR ligand-binding domain-like"/>
    <property type="match status" value="1"/>
</dbReference>
<reference evidence="5" key="1">
    <citation type="submission" date="2020-12" db="EMBL/GenBank/DDBJ databases">
        <title>Bacterial taxonomy.</title>
        <authorList>
            <person name="Pan X."/>
        </authorList>
    </citation>
    <scope>NUCLEOTIDE SEQUENCE</scope>
    <source>
        <strain evidence="5">B2012</strain>
    </source>
</reference>
<organism evidence="5 6">
    <name type="scientific">Acuticoccus mangrovi</name>
    <dbReference type="NCBI Taxonomy" id="2796142"/>
    <lineage>
        <taxon>Bacteria</taxon>
        <taxon>Pseudomonadati</taxon>
        <taxon>Pseudomonadota</taxon>
        <taxon>Alphaproteobacteria</taxon>
        <taxon>Hyphomicrobiales</taxon>
        <taxon>Amorphaceae</taxon>
        <taxon>Acuticoccus</taxon>
    </lineage>
</organism>